<evidence type="ECO:0000256" key="5">
    <source>
        <dbReference type="ARBA" id="ARBA00022737"/>
    </source>
</evidence>
<dbReference type="GO" id="GO:0000323">
    <property type="term" value="C:lytic vacuole"/>
    <property type="evidence" value="ECO:0007669"/>
    <property type="project" value="UniProtKB-ARBA"/>
</dbReference>
<dbReference type="SUPFAM" id="SSF90123">
    <property type="entry name" value="ABC transporter transmembrane region"/>
    <property type="match status" value="1"/>
</dbReference>
<dbReference type="InterPro" id="IPR036640">
    <property type="entry name" value="ABC1_TM_sf"/>
</dbReference>
<keyword evidence="3" id="KW-0926">Vacuole</keyword>
<dbReference type="Pfam" id="PF00005">
    <property type="entry name" value="ABC_tran"/>
    <property type="match status" value="1"/>
</dbReference>
<feature type="transmembrane region" description="Helical" evidence="10">
    <location>
        <begin position="112"/>
        <end position="135"/>
    </location>
</feature>
<evidence type="ECO:0000256" key="1">
    <source>
        <dbReference type="ARBA" id="ARBA00004128"/>
    </source>
</evidence>
<dbReference type="InterPro" id="IPR003439">
    <property type="entry name" value="ABC_transporter-like_ATP-bd"/>
</dbReference>
<evidence type="ECO:0000259" key="11">
    <source>
        <dbReference type="PROSITE" id="PS50929"/>
    </source>
</evidence>
<keyword evidence="5" id="KW-0677">Repeat</keyword>
<dbReference type="Gene3D" id="3.40.50.300">
    <property type="entry name" value="P-loop containing nucleotide triphosphate hydrolases"/>
    <property type="match status" value="1"/>
</dbReference>
<protein>
    <submittedName>
        <fullName evidence="13">ABC transmembrane type-1 domain-containing protein</fullName>
    </submittedName>
</protein>
<reference evidence="13" key="1">
    <citation type="submission" date="2022-11" db="UniProtKB">
        <authorList>
            <consortium name="WormBaseParasite"/>
        </authorList>
    </citation>
    <scope>IDENTIFICATION</scope>
</reference>
<dbReference type="PANTHER" id="PTHR24223">
    <property type="entry name" value="ATP-BINDING CASSETTE SUB-FAMILY C"/>
    <property type="match status" value="1"/>
</dbReference>
<dbReference type="PROSITE" id="PS50929">
    <property type="entry name" value="ABC_TM1F"/>
    <property type="match status" value="1"/>
</dbReference>
<dbReference type="PANTHER" id="PTHR24223:SF443">
    <property type="entry name" value="MULTIDRUG-RESISTANCE LIKE PROTEIN 1, ISOFORM I"/>
    <property type="match status" value="1"/>
</dbReference>
<dbReference type="FunFam" id="1.20.1560.10:FF:000020">
    <property type="entry name" value="ABC metal ion transporter"/>
    <property type="match status" value="1"/>
</dbReference>
<feature type="transmembrane region" description="Helical" evidence="10">
    <location>
        <begin position="46"/>
        <end position="64"/>
    </location>
</feature>
<feature type="transmembrane region" description="Helical" evidence="10">
    <location>
        <begin position="473"/>
        <end position="502"/>
    </location>
</feature>
<evidence type="ECO:0000256" key="2">
    <source>
        <dbReference type="ARBA" id="ARBA00022448"/>
    </source>
</evidence>
<feature type="domain" description="ABC transmembrane type-1" evidence="11">
    <location>
        <begin position="257"/>
        <end position="540"/>
    </location>
</feature>
<organism evidence="12 13">
    <name type="scientific">Panagrolaimus superbus</name>
    <dbReference type="NCBI Taxonomy" id="310955"/>
    <lineage>
        <taxon>Eukaryota</taxon>
        <taxon>Metazoa</taxon>
        <taxon>Ecdysozoa</taxon>
        <taxon>Nematoda</taxon>
        <taxon>Chromadorea</taxon>
        <taxon>Rhabditida</taxon>
        <taxon>Tylenchina</taxon>
        <taxon>Panagrolaimomorpha</taxon>
        <taxon>Panagrolaimoidea</taxon>
        <taxon>Panagrolaimidae</taxon>
        <taxon>Panagrolaimus</taxon>
    </lineage>
</organism>
<dbReference type="GO" id="GO:0005524">
    <property type="term" value="F:ATP binding"/>
    <property type="evidence" value="ECO:0007669"/>
    <property type="project" value="UniProtKB-KW"/>
</dbReference>
<comment type="subcellular location">
    <subcellularLocation>
        <location evidence="1">Vacuole membrane</location>
        <topology evidence="1">Multi-pass membrane protein</topology>
    </subcellularLocation>
</comment>
<dbReference type="AlphaFoldDB" id="A0A914ZA10"/>
<keyword evidence="12" id="KW-1185">Reference proteome</keyword>
<evidence type="ECO:0000313" key="13">
    <source>
        <dbReference type="WBParaSite" id="PSU_v2.g9158.t1"/>
    </source>
</evidence>
<dbReference type="Gene3D" id="1.20.1560.10">
    <property type="entry name" value="ABC transporter type 1, transmembrane domain"/>
    <property type="match status" value="1"/>
</dbReference>
<dbReference type="InterPro" id="IPR050173">
    <property type="entry name" value="ABC_transporter_C-like"/>
</dbReference>
<keyword evidence="2" id="KW-0813">Transport</keyword>
<dbReference type="SUPFAM" id="SSF52540">
    <property type="entry name" value="P-loop containing nucleoside triphosphate hydrolases"/>
    <property type="match status" value="1"/>
</dbReference>
<dbReference type="InterPro" id="IPR027417">
    <property type="entry name" value="P-loop_NTPase"/>
</dbReference>
<evidence type="ECO:0000256" key="7">
    <source>
        <dbReference type="ARBA" id="ARBA00022840"/>
    </source>
</evidence>
<dbReference type="GO" id="GO:0005774">
    <property type="term" value="C:vacuolar membrane"/>
    <property type="evidence" value="ECO:0007669"/>
    <property type="project" value="UniProtKB-SubCell"/>
</dbReference>
<feature type="transmembrane region" description="Helical" evidence="10">
    <location>
        <begin position="368"/>
        <end position="389"/>
    </location>
</feature>
<evidence type="ECO:0000256" key="9">
    <source>
        <dbReference type="ARBA" id="ARBA00023136"/>
    </source>
</evidence>
<dbReference type="WBParaSite" id="PSU_v2.g9158.t1">
    <property type="protein sequence ID" value="PSU_v2.g9158.t1"/>
    <property type="gene ID" value="PSU_v2.g9158"/>
</dbReference>
<dbReference type="CDD" id="cd18595">
    <property type="entry name" value="ABC_6TM_MRP1_2_3_6_D1_like"/>
    <property type="match status" value="1"/>
</dbReference>
<keyword evidence="9 10" id="KW-0472">Membrane</keyword>
<name>A0A914ZA10_9BILA</name>
<keyword evidence="6" id="KW-0547">Nucleotide-binding</keyword>
<dbReference type="InterPro" id="IPR011527">
    <property type="entry name" value="ABC1_TM_dom"/>
</dbReference>
<feature type="transmembrane region" description="Helical" evidence="10">
    <location>
        <begin position="71"/>
        <end position="92"/>
    </location>
</feature>
<feature type="transmembrane region" description="Helical" evidence="10">
    <location>
        <begin position="260"/>
        <end position="277"/>
    </location>
</feature>
<evidence type="ECO:0000313" key="12">
    <source>
        <dbReference type="Proteomes" id="UP000887577"/>
    </source>
</evidence>
<feature type="transmembrane region" description="Helical" evidence="10">
    <location>
        <begin position="395"/>
        <end position="414"/>
    </location>
</feature>
<proteinExistence type="predicted"/>
<keyword evidence="8 10" id="KW-1133">Transmembrane helix</keyword>
<dbReference type="GO" id="GO:0016887">
    <property type="term" value="F:ATP hydrolysis activity"/>
    <property type="evidence" value="ECO:0007669"/>
    <property type="project" value="InterPro"/>
</dbReference>
<evidence type="ECO:0000256" key="8">
    <source>
        <dbReference type="ARBA" id="ARBA00022989"/>
    </source>
</evidence>
<feature type="transmembrane region" description="Helical" evidence="10">
    <location>
        <begin position="289"/>
        <end position="312"/>
    </location>
</feature>
<evidence type="ECO:0000256" key="10">
    <source>
        <dbReference type="SAM" id="Phobius"/>
    </source>
</evidence>
<evidence type="ECO:0000256" key="4">
    <source>
        <dbReference type="ARBA" id="ARBA00022692"/>
    </source>
</evidence>
<dbReference type="Pfam" id="PF00664">
    <property type="entry name" value="ABC_membrane"/>
    <property type="match status" value="1"/>
</dbReference>
<dbReference type="Proteomes" id="UP000887577">
    <property type="component" value="Unplaced"/>
</dbReference>
<evidence type="ECO:0000256" key="3">
    <source>
        <dbReference type="ARBA" id="ARBA00022554"/>
    </source>
</evidence>
<sequence>MIFGIPVCENEDVIGLILLGNNTVTLFYNFWHHYIEKDESYPASQLFGYAVLYVALAIAVVITIAARNRGLITSGIVFNFWLLLAICGIPEFRYKLDSFYNLPPEERDSFDYINFYSYMIYYPLVILELLFSCFADTPKYKVIDKKTCPELYSSFLNQITFNWFHTMAKTGNKRALEMDDLWELNPRDRSKHLVDKFSVNWEKHLSDCDISKGKSAAWFNLPDIKCEPKTLHGKRVYFKTDPSILWPLFKTFRKPFITGAFYKLIFDLLQFVSPQLLKHLISFIEDETTPLWVGIAISSTLFFVALFQSMILHQYFHNMFRLGMNIRSVLTSMVYRKALFLSNKSKKNRTVGEIVNLMSVDIQRLQDLTTFVMLFWSAPLQVILSVYFLLRLLGVAVIGGLIVLVLLAPFNYYISIKMRKCQMEQMKFKDERLKMTSEALNGMKVLKLYAWEASMQKMILEIRKKEIEILKRLAYLNATTALSWSCAPFLVAVVTFGTYVFIDPENNVLTPQVTFVALALFNILRFPLAIIAMIISQAVQSQVSNNRLKAFLAEDEIEPLPLPEGVKSDTAIAVKGGRFTWDEADEFKLTDINLNIKKGSLVAVVGRIGCGKSSLLSAILGEMQCLDGGVAISGNVAYVPQQPWIQNMTLKKNILFKKQYH</sequence>
<dbReference type="GO" id="GO:0140359">
    <property type="term" value="F:ABC-type transporter activity"/>
    <property type="evidence" value="ECO:0007669"/>
    <property type="project" value="InterPro"/>
</dbReference>
<feature type="transmembrane region" description="Helical" evidence="10">
    <location>
        <begin position="514"/>
        <end position="539"/>
    </location>
</feature>
<keyword evidence="4 10" id="KW-0812">Transmembrane</keyword>
<keyword evidence="7" id="KW-0067">ATP-binding</keyword>
<evidence type="ECO:0000256" key="6">
    <source>
        <dbReference type="ARBA" id="ARBA00022741"/>
    </source>
</evidence>
<accession>A0A914ZA10</accession>